<dbReference type="Proteomes" id="UP000299102">
    <property type="component" value="Unassembled WGS sequence"/>
</dbReference>
<gene>
    <name evidence="1" type="ORF">EVAR_70672_1</name>
</gene>
<name>A0A4C1SWW6_EUMVA</name>
<keyword evidence="2" id="KW-1185">Reference proteome</keyword>
<accession>A0A4C1SWW6</accession>
<dbReference type="EMBL" id="BGZK01007827">
    <property type="protein sequence ID" value="GBP05760.1"/>
    <property type="molecule type" value="Genomic_DNA"/>
</dbReference>
<organism evidence="1 2">
    <name type="scientific">Eumeta variegata</name>
    <name type="common">Bagworm moth</name>
    <name type="synonym">Eumeta japonica</name>
    <dbReference type="NCBI Taxonomy" id="151549"/>
    <lineage>
        <taxon>Eukaryota</taxon>
        <taxon>Metazoa</taxon>
        <taxon>Ecdysozoa</taxon>
        <taxon>Arthropoda</taxon>
        <taxon>Hexapoda</taxon>
        <taxon>Insecta</taxon>
        <taxon>Pterygota</taxon>
        <taxon>Neoptera</taxon>
        <taxon>Endopterygota</taxon>
        <taxon>Lepidoptera</taxon>
        <taxon>Glossata</taxon>
        <taxon>Ditrysia</taxon>
        <taxon>Tineoidea</taxon>
        <taxon>Psychidae</taxon>
        <taxon>Oiketicinae</taxon>
        <taxon>Eumeta</taxon>
    </lineage>
</organism>
<protein>
    <submittedName>
        <fullName evidence="1">Uncharacterized protein</fullName>
    </submittedName>
</protein>
<proteinExistence type="predicted"/>
<comment type="caution">
    <text evidence="1">The sequence shown here is derived from an EMBL/GenBank/DDBJ whole genome shotgun (WGS) entry which is preliminary data.</text>
</comment>
<evidence type="ECO:0000313" key="2">
    <source>
        <dbReference type="Proteomes" id="UP000299102"/>
    </source>
</evidence>
<dbReference type="AlphaFoldDB" id="A0A4C1SWW6"/>
<reference evidence="1 2" key="1">
    <citation type="journal article" date="2019" name="Commun. Biol.">
        <title>The bagworm genome reveals a unique fibroin gene that provides high tensile strength.</title>
        <authorList>
            <person name="Kono N."/>
            <person name="Nakamura H."/>
            <person name="Ohtoshi R."/>
            <person name="Tomita M."/>
            <person name="Numata K."/>
            <person name="Arakawa K."/>
        </authorList>
    </citation>
    <scope>NUCLEOTIDE SEQUENCE [LARGE SCALE GENOMIC DNA]</scope>
</reference>
<sequence length="102" mass="11276">MYKCSLVQEDFGRNPLPRPAHGTVSSRQQTAKIKEIVRKALRARFSDFDFCLPIPMTRVAEGFCKPVDSELVVPEVEATFIGGGIRFSRSSILSKHLAAAVP</sequence>
<evidence type="ECO:0000313" key="1">
    <source>
        <dbReference type="EMBL" id="GBP05760.1"/>
    </source>
</evidence>